<keyword evidence="2" id="KW-1185">Reference proteome</keyword>
<protein>
    <submittedName>
        <fullName evidence="1">Uncharacterized protein</fullName>
    </submittedName>
</protein>
<name>A0A512N8H4_9HYPH</name>
<organism evidence="1 2">
    <name type="scientific">Reyranella soli</name>
    <dbReference type="NCBI Taxonomy" id="1230389"/>
    <lineage>
        <taxon>Bacteria</taxon>
        <taxon>Pseudomonadati</taxon>
        <taxon>Pseudomonadota</taxon>
        <taxon>Alphaproteobacteria</taxon>
        <taxon>Hyphomicrobiales</taxon>
        <taxon>Reyranellaceae</taxon>
        <taxon>Reyranella</taxon>
    </lineage>
</organism>
<proteinExistence type="predicted"/>
<evidence type="ECO:0000313" key="2">
    <source>
        <dbReference type="Proteomes" id="UP000321058"/>
    </source>
</evidence>
<comment type="caution">
    <text evidence="1">The sequence shown here is derived from an EMBL/GenBank/DDBJ whole genome shotgun (WGS) entry which is preliminary data.</text>
</comment>
<dbReference type="EMBL" id="BKAJ01000036">
    <property type="protein sequence ID" value="GEP55278.1"/>
    <property type="molecule type" value="Genomic_DNA"/>
</dbReference>
<sequence length="291" mass="32337">MFAGPMRKDYALSLIDRFPPLPKGRPFPRIDPAELIAGLRERVKDPVTQDQGAASLCCPASFFYCVLNYKPELYVQYVIDLFTTGKARIGSLEVKPGMACRVYQPPAGKIAPVDWVALASLRDSYNAILDVASVDDDIAARTREGEVAKWFRQIGYAGVHDVSNIFVSKGRKEIEAFDRDARAYRDVCLFVHTNILYDVKNKMNSHFWNHCVVVDEPPEVRNGRIAINVYTYGDPQGRHAVGGGVFAQLLWLCIGAADVQIRLSSRQIKAVIPSEARDLSCCLKGPSLRSG</sequence>
<dbReference type="Proteomes" id="UP000321058">
    <property type="component" value="Unassembled WGS sequence"/>
</dbReference>
<evidence type="ECO:0000313" key="1">
    <source>
        <dbReference type="EMBL" id="GEP55278.1"/>
    </source>
</evidence>
<reference evidence="1 2" key="1">
    <citation type="submission" date="2019-07" db="EMBL/GenBank/DDBJ databases">
        <title>Whole genome shotgun sequence of Reyranella soli NBRC 108950.</title>
        <authorList>
            <person name="Hosoyama A."/>
            <person name="Uohara A."/>
            <person name="Ohji S."/>
            <person name="Ichikawa N."/>
        </authorList>
    </citation>
    <scope>NUCLEOTIDE SEQUENCE [LARGE SCALE GENOMIC DNA]</scope>
    <source>
        <strain evidence="1 2">NBRC 108950</strain>
    </source>
</reference>
<dbReference type="OrthoDB" id="8177309at2"/>
<gene>
    <name evidence="1" type="ORF">RSO01_24440</name>
</gene>
<dbReference type="AlphaFoldDB" id="A0A512N8H4"/>
<accession>A0A512N8H4</accession>
<dbReference type="RefSeq" id="WP_147149375.1">
    <property type="nucleotide sequence ID" value="NZ_BKAJ01000036.1"/>
</dbReference>